<feature type="compositionally biased region" description="Low complexity" evidence="1">
    <location>
        <begin position="15"/>
        <end position="30"/>
    </location>
</feature>
<reference evidence="2 3" key="1">
    <citation type="submission" date="2021-06" db="EMBL/GenBank/DDBJ databases">
        <authorList>
            <person name="Kallberg Y."/>
            <person name="Tangrot J."/>
            <person name="Rosling A."/>
        </authorList>
    </citation>
    <scope>NUCLEOTIDE SEQUENCE [LARGE SCALE GENOMIC DNA]</scope>
    <source>
        <strain evidence="2 3">120-4 pot B 10/14</strain>
    </source>
</reference>
<name>A0ABN7XBM1_GIGMA</name>
<dbReference type="Proteomes" id="UP000789901">
    <property type="component" value="Unassembled WGS sequence"/>
</dbReference>
<sequence>ILKKRYFLNSFQDRNSNGSNDSGYGSSNGSENGGSKGSNNWNRRIQ</sequence>
<comment type="caution">
    <text evidence="2">The sequence shown here is derived from an EMBL/GenBank/DDBJ whole genome shotgun (WGS) entry which is preliminary data.</text>
</comment>
<evidence type="ECO:0000313" key="3">
    <source>
        <dbReference type="Proteomes" id="UP000789901"/>
    </source>
</evidence>
<gene>
    <name evidence="2" type="ORF">GMARGA_LOCUS41474</name>
</gene>
<feature type="compositionally biased region" description="Low complexity" evidence="1">
    <location>
        <begin position="37"/>
        <end position="46"/>
    </location>
</feature>
<evidence type="ECO:0000256" key="1">
    <source>
        <dbReference type="SAM" id="MobiDB-lite"/>
    </source>
</evidence>
<keyword evidence="3" id="KW-1185">Reference proteome</keyword>
<organism evidence="2 3">
    <name type="scientific">Gigaspora margarita</name>
    <dbReference type="NCBI Taxonomy" id="4874"/>
    <lineage>
        <taxon>Eukaryota</taxon>
        <taxon>Fungi</taxon>
        <taxon>Fungi incertae sedis</taxon>
        <taxon>Mucoromycota</taxon>
        <taxon>Glomeromycotina</taxon>
        <taxon>Glomeromycetes</taxon>
        <taxon>Diversisporales</taxon>
        <taxon>Gigasporaceae</taxon>
        <taxon>Gigaspora</taxon>
    </lineage>
</organism>
<protein>
    <submittedName>
        <fullName evidence="2">32214_t:CDS:1</fullName>
    </submittedName>
</protein>
<evidence type="ECO:0000313" key="2">
    <source>
        <dbReference type="EMBL" id="CAG8852653.1"/>
    </source>
</evidence>
<feature type="non-terminal residue" evidence="2">
    <location>
        <position position="46"/>
    </location>
</feature>
<accession>A0ABN7XBM1</accession>
<feature type="non-terminal residue" evidence="2">
    <location>
        <position position="1"/>
    </location>
</feature>
<proteinExistence type="predicted"/>
<feature type="region of interest" description="Disordered" evidence="1">
    <location>
        <begin position="8"/>
        <end position="46"/>
    </location>
</feature>
<dbReference type="EMBL" id="CAJVQB010114742">
    <property type="protein sequence ID" value="CAG8852653.1"/>
    <property type="molecule type" value="Genomic_DNA"/>
</dbReference>